<dbReference type="InterPro" id="IPR012132">
    <property type="entry name" value="GMC_OxRdtase"/>
</dbReference>
<dbReference type="Proteomes" id="UP001396898">
    <property type="component" value="Unassembled WGS sequence"/>
</dbReference>
<evidence type="ECO:0000256" key="4">
    <source>
        <dbReference type="SAM" id="SignalP"/>
    </source>
</evidence>
<evidence type="ECO:0000256" key="2">
    <source>
        <dbReference type="ARBA" id="ARBA00023180"/>
    </source>
</evidence>
<keyword evidence="2" id="KW-0325">Glycoprotein</keyword>
<dbReference type="PANTHER" id="PTHR11552">
    <property type="entry name" value="GLUCOSE-METHANOL-CHOLINE GMC OXIDOREDUCTASE"/>
    <property type="match status" value="1"/>
</dbReference>
<protein>
    <recommendedName>
        <fullName evidence="9">Glucose-methanol-choline oxidoreductase N-terminal domain-containing protein</fullName>
    </recommendedName>
</protein>
<gene>
    <name evidence="7" type="ORF">PG991_007961</name>
</gene>
<evidence type="ECO:0000259" key="5">
    <source>
        <dbReference type="Pfam" id="PF00732"/>
    </source>
</evidence>
<dbReference type="InterPro" id="IPR000172">
    <property type="entry name" value="GMC_OxRdtase_N"/>
</dbReference>
<feature type="region of interest" description="Disordered" evidence="3">
    <location>
        <begin position="18"/>
        <end position="64"/>
    </location>
</feature>
<evidence type="ECO:0000256" key="1">
    <source>
        <dbReference type="ARBA" id="ARBA00010790"/>
    </source>
</evidence>
<evidence type="ECO:0000313" key="8">
    <source>
        <dbReference type="Proteomes" id="UP001396898"/>
    </source>
</evidence>
<proteinExistence type="inferred from homology"/>
<keyword evidence="4" id="KW-0732">Signal</keyword>
<dbReference type="Pfam" id="PF00732">
    <property type="entry name" value="GMC_oxred_N"/>
    <property type="match status" value="1"/>
</dbReference>
<sequence length="656" mass="70028">MRSVHLLFALAVAVQSSPVGAPSLPPPPPPPPPGYSTPFGPPGTPGPPNPPGPPGLSGQDVLGSFGVPGRNRTFDYVVVGGGTAGLTLATRLVEQKAGTVAVVEAGTFYEISNGNLSQLPANDYLFGGKNKDDWQPGIDWGYISEPQKGADNAPMHYARGKCFGGSSARHYMAYQRPNKGSLKMWADAVADASYEFDRFVPYYERAIKFSPPRSDLRAANATPDYDERLARRNNAARGGTGVSVTFPNYAQAFTTWAVQGLKAIGLDLAQGSFLDGRLRGQAYALTTIQPSGVRESAATAFLRPTLPNPDYTVYGQAMAKRVLFDGRKHATGVVVDTGGLEYTLAATKEVIVSGGFIGSPQLLQASGVGPADLLQRHGVPVVADRPGVGQNLQDHVFLAITYRVNAPTISSLQDPVFAAQQAALFHENGSGMYSNPITEVLAWEKVPEPLRSGLSKATRDELAKYPADWPEIEYISSAAYVGVQDDTRPSGKPFDGVNYASLAVVLSTPRSRGSVNITSANTGDHPALDPNFLVDPVDIELTLAGFKRARQFWQSDALAKFRIGEEAYPGLATKSDDEIRAAIRKSYNTIFHGSSTCRMGQANDPNAMVDSEAKVIGVQGLRVVDASAFPFLPPGHPQSTIYALAEKIACNISRKC</sequence>
<reference evidence="7 8" key="1">
    <citation type="submission" date="2023-01" db="EMBL/GenBank/DDBJ databases">
        <title>Analysis of 21 Apiospora genomes using comparative genomics revels a genus with tremendous synthesis potential of carbohydrate active enzymes and secondary metabolites.</title>
        <authorList>
            <person name="Sorensen T."/>
        </authorList>
    </citation>
    <scope>NUCLEOTIDE SEQUENCE [LARGE SCALE GENOMIC DNA]</scope>
    <source>
        <strain evidence="7 8">CBS 20057</strain>
    </source>
</reference>
<dbReference type="Pfam" id="PF05199">
    <property type="entry name" value="GMC_oxred_C"/>
    <property type="match status" value="1"/>
</dbReference>
<dbReference type="PIRSF" id="PIRSF000137">
    <property type="entry name" value="Alcohol_oxidase"/>
    <property type="match status" value="1"/>
</dbReference>
<feature type="chain" id="PRO_5046460655" description="Glucose-methanol-choline oxidoreductase N-terminal domain-containing protein" evidence="4">
    <location>
        <begin position="17"/>
        <end position="656"/>
    </location>
</feature>
<dbReference type="InterPro" id="IPR036188">
    <property type="entry name" value="FAD/NAD-bd_sf"/>
</dbReference>
<dbReference type="InterPro" id="IPR007867">
    <property type="entry name" value="GMC_OxRtase_C"/>
</dbReference>
<organism evidence="7 8">
    <name type="scientific">Apiospora marii</name>
    <dbReference type="NCBI Taxonomy" id="335849"/>
    <lineage>
        <taxon>Eukaryota</taxon>
        <taxon>Fungi</taxon>
        <taxon>Dikarya</taxon>
        <taxon>Ascomycota</taxon>
        <taxon>Pezizomycotina</taxon>
        <taxon>Sordariomycetes</taxon>
        <taxon>Xylariomycetidae</taxon>
        <taxon>Amphisphaeriales</taxon>
        <taxon>Apiosporaceae</taxon>
        <taxon>Apiospora</taxon>
    </lineage>
</organism>
<dbReference type="SUPFAM" id="SSF51905">
    <property type="entry name" value="FAD/NAD(P)-binding domain"/>
    <property type="match status" value="1"/>
</dbReference>
<comment type="caution">
    <text evidence="7">The sequence shown here is derived from an EMBL/GenBank/DDBJ whole genome shotgun (WGS) entry which is preliminary data.</text>
</comment>
<feature type="compositionally biased region" description="Pro residues" evidence="3">
    <location>
        <begin position="23"/>
        <end position="54"/>
    </location>
</feature>
<evidence type="ECO:0000256" key="3">
    <source>
        <dbReference type="SAM" id="MobiDB-lite"/>
    </source>
</evidence>
<accession>A0ABR1RW41</accession>
<dbReference type="PANTHER" id="PTHR11552:SF138">
    <property type="entry name" value="DEHYDROGENASE PKFF-RELATED"/>
    <property type="match status" value="1"/>
</dbReference>
<feature type="domain" description="Glucose-methanol-choline oxidoreductase C-terminal" evidence="6">
    <location>
        <begin position="509"/>
        <end position="645"/>
    </location>
</feature>
<evidence type="ECO:0000259" key="6">
    <source>
        <dbReference type="Pfam" id="PF05199"/>
    </source>
</evidence>
<evidence type="ECO:0008006" key="9">
    <source>
        <dbReference type="Google" id="ProtNLM"/>
    </source>
</evidence>
<dbReference type="Gene3D" id="3.30.560.10">
    <property type="entry name" value="Glucose Oxidase, domain 3"/>
    <property type="match status" value="1"/>
</dbReference>
<comment type="similarity">
    <text evidence="1">Belongs to the GMC oxidoreductase family.</text>
</comment>
<dbReference type="EMBL" id="JAQQWI010000010">
    <property type="protein sequence ID" value="KAK8018771.1"/>
    <property type="molecule type" value="Genomic_DNA"/>
</dbReference>
<feature type="domain" description="Glucose-methanol-choline oxidoreductase N-terminal" evidence="5">
    <location>
        <begin position="74"/>
        <end position="396"/>
    </location>
</feature>
<evidence type="ECO:0000313" key="7">
    <source>
        <dbReference type="EMBL" id="KAK8018771.1"/>
    </source>
</evidence>
<feature type="signal peptide" evidence="4">
    <location>
        <begin position="1"/>
        <end position="16"/>
    </location>
</feature>
<dbReference type="SUPFAM" id="SSF54373">
    <property type="entry name" value="FAD-linked reductases, C-terminal domain"/>
    <property type="match status" value="1"/>
</dbReference>
<name>A0ABR1RW41_9PEZI</name>
<dbReference type="Gene3D" id="3.50.50.60">
    <property type="entry name" value="FAD/NAD(P)-binding domain"/>
    <property type="match status" value="1"/>
</dbReference>
<keyword evidence="8" id="KW-1185">Reference proteome</keyword>